<dbReference type="PANTHER" id="PTHR43097">
    <property type="entry name" value="GLUTAMINE-TRNA LIGASE"/>
    <property type="match status" value="1"/>
</dbReference>
<keyword evidence="2 9" id="KW-0963">Cytoplasm</keyword>
<evidence type="ECO:0000256" key="6">
    <source>
        <dbReference type="ARBA" id="ARBA00022917"/>
    </source>
</evidence>
<evidence type="ECO:0000256" key="5">
    <source>
        <dbReference type="ARBA" id="ARBA00022840"/>
    </source>
</evidence>
<evidence type="ECO:0000256" key="1">
    <source>
        <dbReference type="ARBA" id="ARBA00005594"/>
    </source>
</evidence>
<evidence type="ECO:0000256" key="7">
    <source>
        <dbReference type="ARBA" id="ARBA00023146"/>
    </source>
</evidence>
<dbReference type="PRINTS" id="PR00987">
    <property type="entry name" value="TRNASYNTHGLU"/>
</dbReference>
<dbReference type="GO" id="GO:0005524">
    <property type="term" value="F:ATP binding"/>
    <property type="evidence" value="ECO:0007669"/>
    <property type="project" value="UniProtKB-UniRule"/>
</dbReference>
<feature type="binding site" evidence="9">
    <location>
        <position position="215"/>
    </location>
    <ligand>
        <name>L-glutamine</name>
        <dbReference type="ChEBI" id="CHEBI:58359"/>
    </ligand>
</feature>
<keyword evidence="5 9" id="KW-0067">ATP-binding</keyword>
<evidence type="ECO:0000256" key="9">
    <source>
        <dbReference type="HAMAP-Rule" id="MF_00126"/>
    </source>
</evidence>
<feature type="binding site" evidence="9">
    <location>
        <begin position="263"/>
        <end position="264"/>
    </location>
    <ligand>
        <name>ATP</name>
        <dbReference type="ChEBI" id="CHEBI:30616"/>
    </ligand>
</feature>
<dbReference type="InterPro" id="IPR000924">
    <property type="entry name" value="Glu/Gln-tRNA-synth"/>
</dbReference>
<keyword evidence="7 9" id="KW-0030">Aminoacyl-tRNA synthetase</keyword>
<evidence type="ECO:0000259" key="13">
    <source>
        <dbReference type="Pfam" id="PF20974"/>
    </source>
</evidence>
<evidence type="ECO:0000256" key="8">
    <source>
        <dbReference type="ARBA" id="ARBA00048270"/>
    </source>
</evidence>
<reference evidence="14 15" key="1">
    <citation type="journal article" date="2016" name="Nat. Commun.">
        <title>Thousands of microbial genomes shed light on interconnected biogeochemical processes in an aquifer system.</title>
        <authorList>
            <person name="Anantharaman K."/>
            <person name="Brown C.T."/>
            <person name="Hug L.A."/>
            <person name="Sharon I."/>
            <person name="Castelle C.J."/>
            <person name="Probst A.J."/>
            <person name="Thomas B.C."/>
            <person name="Singh A."/>
            <person name="Wilkins M.J."/>
            <person name="Karaoz U."/>
            <person name="Brodie E.L."/>
            <person name="Williams K.H."/>
            <person name="Hubbard S.S."/>
            <person name="Banfield J.F."/>
        </authorList>
    </citation>
    <scope>NUCLEOTIDE SEQUENCE [LARGE SCALE GENOMIC DNA]</scope>
</reference>
<dbReference type="GO" id="GO:0004819">
    <property type="term" value="F:glutamine-tRNA ligase activity"/>
    <property type="evidence" value="ECO:0007669"/>
    <property type="project" value="UniProtKB-UniRule"/>
</dbReference>
<comment type="similarity">
    <text evidence="1 9 10">Belongs to the class-I aminoacyl-tRNA synthetase family.</text>
</comment>
<dbReference type="InterPro" id="IPR050132">
    <property type="entry name" value="Gln/Glu-tRNA_Ligase"/>
</dbReference>
<dbReference type="InterPro" id="IPR011035">
    <property type="entry name" value="Ribosomal_bL25/Gln-tRNA_synth"/>
</dbReference>
<dbReference type="SUPFAM" id="SSF50715">
    <property type="entry name" value="Ribosomal protein L25-like"/>
    <property type="match status" value="1"/>
</dbReference>
<dbReference type="InterPro" id="IPR020059">
    <property type="entry name" value="Glu/Gln-tRNA-synth_Ib_codon-bd"/>
</dbReference>
<dbReference type="InterPro" id="IPR049437">
    <property type="entry name" value="tRNA-synt_1c_C2"/>
</dbReference>
<comment type="catalytic activity">
    <reaction evidence="8 9">
        <text>tRNA(Gln) + L-glutamine + ATP = L-glutaminyl-tRNA(Gln) + AMP + diphosphate</text>
        <dbReference type="Rhea" id="RHEA:20121"/>
        <dbReference type="Rhea" id="RHEA-COMP:9662"/>
        <dbReference type="Rhea" id="RHEA-COMP:9681"/>
        <dbReference type="ChEBI" id="CHEBI:30616"/>
        <dbReference type="ChEBI" id="CHEBI:33019"/>
        <dbReference type="ChEBI" id="CHEBI:58359"/>
        <dbReference type="ChEBI" id="CHEBI:78442"/>
        <dbReference type="ChEBI" id="CHEBI:78521"/>
        <dbReference type="ChEBI" id="CHEBI:456215"/>
        <dbReference type="EC" id="6.1.1.18"/>
    </reaction>
</comment>
<protein>
    <recommendedName>
        <fullName evidence="9">Glutamine--tRNA ligase</fullName>
        <ecNumber evidence="9">6.1.1.18</ecNumber>
    </recommendedName>
    <alternativeName>
        <fullName evidence="9">Glutaminyl-tRNA synthetase</fullName>
        <shortName evidence="9">GlnRS</shortName>
    </alternativeName>
</protein>
<dbReference type="CDD" id="cd00807">
    <property type="entry name" value="GlnRS_core"/>
    <property type="match status" value="1"/>
</dbReference>
<evidence type="ECO:0000256" key="3">
    <source>
        <dbReference type="ARBA" id="ARBA00022598"/>
    </source>
</evidence>
<dbReference type="NCBIfam" id="NF011291">
    <property type="entry name" value="PRK14703.1"/>
    <property type="match status" value="1"/>
</dbReference>
<proteinExistence type="inferred from homology"/>
<name>A0A1F5YHQ9_9BACT</name>
<dbReference type="Gene3D" id="2.40.240.10">
    <property type="entry name" value="Ribosomal Protein L25, Chain P"/>
    <property type="match status" value="2"/>
</dbReference>
<feature type="domain" description="tRNA synthetases class I (E and Q) anti-codon binding" evidence="13">
    <location>
        <begin position="460"/>
        <end position="536"/>
    </location>
</feature>
<gene>
    <name evidence="9" type="primary">glnS</name>
    <name evidence="14" type="ORF">A2Z86_07455</name>
</gene>
<feature type="short sequence motif" description="'KMSKS' region" evidence="9">
    <location>
        <begin position="270"/>
        <end position="274"/>
    </location>
</feature>
<organism evidence="14 15">
    <name type="scientific">Candidatus Glassbacteria bacterium GWA2_58_10</name>
    <dbReference type="NCBI Taxonomy" id="1817865"/>
    <lineage>
        <taxon>Bacteria</taxon>
        <taxon>Candidatus Glassiibacteriota</taxon>
    </lineage>
</organism>
<feature type="binding site" evidence="9">
    <location>
        <begin position="271"/>
        <end position="273"/>
    </location>
    <ligand>
        <name>ATP</name>
        <dbReference type="ChEBI" id="CHEBI:30616"/>
    </ligand>
</feature>
<feature type="binding site" evidence="9">
    <location>
        <begin position="37"/>
        <end position="39"/>
    </location>
    <ligand>
        <name>ATP</name>
        <dbReference type="ChEBI" id="CHEBI:30616"/>
    </ligand>
</feature>
<keyword evidence="3 9" id="KW-0436">Ligase</keyword>
<dbReference type="InterPro" id="IPR022861">
    <property type="entry name" value="Gln_tRNA_ligase_bac"/>
</dbReference>
<dbReference type="InterPro" id="IPR004514">
    <property type="entry name" value="Gln-tRNA-synth"/>
</dbReference>
<evidence type="ECO:0000259" key="12">
    <source>
        <dbReference type="Pfam" id="PF03950"/>
    </source>
</evidence>
<dbReference type="Pfam" id="PF00749">
    <property type="entry name" value="tRNA-synt_1c"/>
    <property type="match status" value="1"/>
</dbReference>
<sequence>MNKPGSAPGPDFVRAIVAEDNRTGKWGGRVVTRFPPEPNGYLHIGHAKSICLNFGIAQENPGGVCHLRFDDTNPCKEEDEYVESIKENVRWLGFDWGKHLYYASDYFEQLYQWAVKLIEKGRAYVCDLNADQIREYRGTLTEPGRESPYRNRPVEESLDLFRRMRAGEFEEGSRVLRARIDMASPNLNFRDPVMYRILKVAHHRTGNQWCIYPMYDFAHGQSDSIEKVTHSICTLEFEDHRPLYDWYLEQLEIYHPQQIEFARLNLSYTILSKRKLIDLVEGNYVSGWDDPRMPTISGMRRRGYTPEAIRAFCNRIGVSKSDSLIDIALLEHHVREDLNLRSPRVMGVLDPLRVEIINYPEDTVEELEAVNNPEDPAAGTRNIPFSRLLYIERDDFMEDPPKNYYRLAPGREVRLRYAYYITCREVIRDEQSGALTGLRCTYDPQTRGGGSPDGRKVKGTIHWVSAAQAVEAEVRLYDHLFSRENPNEVEEGGNWTDNLNPDSLKVLPACRVEPSLAGAAPGERFQFERKGYFCLDPDSRSGRLVFNRTVTLRDTWAKILKQQQGGEESK</sequence>
<comment type="caution">
    <text evidence="14">The sequence shown here is derived from an EMBL/GenBank/DDBJ whole genome shotgun (WGS) entry which is preliminary data.</text>
</comment>
<accession>A0A1F5YHQ9</accession>
<dbReference type="HAMAP" id="MF_00126">
    <property type="entry name" value="Gln_tRNA_synth"/>
    <property type="match status" value="1"/>
</dbReference>
<dbReference type="Pfam" id="PF03950">
    <property type="entry name" value="tRNA-synt_1c_C"/>
    <property type="match status" value="1"/>
</dbReference>
<dbReference type="InterPro" id="IPR014729">
    <property type="entry name" value="Rossmann-like_a/b/a_fold"/>
</dbReference>
<dbReference type="Pfam" id="PF20974">
    <property type="entry name" value="tRNA-synt_1c_C2"/>
    <property type="match status" value="1"/>
</dbReference>
<dbReference type="GO" id="GO:0006424">
    <property type="term" value="P:glutamyl-tRNA aminoacylation"/>
    <property type="evidence" value="ECO:0007669"/>
    <property type="project" value="UniProtKB-UniRule"/>
</dbReference>
<dbReference type="AlphaFoldDB" id="A0A1F5YHQ9"/>
<dbReference type="SUPFAM" id="SSF52374">
    <property type="entry name" value="Nucleotidylyl transferase"/>
    <property type="match status" value="1"/>
</dbReference>
<evidence type="ECO:0000313" key="14">
    <source>
        <dbReference type="EMBL" id="OGF99411.1"/>
    </source>
</evidence>
<dbReference type="InterPro" id="IPR001412">
    <property type="entry name" value="aa-tRNA-synth_I_CS"/>
</dbReference>
<dbReference type="FunFam" id="2.40.240.10:FF:000007">
    <property type="entry name" value="Glutamine--tRNA ligase"/>
    <property type="match status" value="1"/>
</dbReference>
<feature type="binding site" evidence="9">
    <location>
        <begin position="43"/>
        <end position="49"/>
    </location>
    <ligand>
        <name>ATP</name>
        <dbReference type="ChEBI" id="CHEBI:30616"/>
    </ligand>
</feature>
<dbReference type="FunFam" id="3.40.50.620:FF:000037">
    <property type="entry name" value="Glutamine--tRNA ligase cytoplasmic"/>
    <property type="match status" value="1"/>
</dbReference>
<evidence type="ECO:0000256" key="2">
    <source>
        <dbReference type="ARBA" id="ARBA00022490"/>
    </source>
</evidence>
<dbReference type="Proteomes" id="UP000176992">
    <property type="component" value="Unassembled WGS sequence"/>
</dbReference>
<dbReference type="InterPro" id="IPR020058">
    <property type="entry name" value="Glu/Gln-tRNA-synth_Ib_cat-dom"/>
</dbReference>
<feature type="short sequence motif" description="'HIGH' region" evidence="9">
    <location>
        <begin position="36"/>
        <end position="46"/>
    </location>
</feature>
<keyword evidence="6 9" id="KW-0648">Protein biosynthesis</keyword>
<evidence type="ECO:0000259" key="11">
    <source>
        <dbReference type="Pfam" id="PF00749"/>
    </source>
</evidence>
<dbReference type="EMBL" id="MFIV01000024">
    <property type="protein sequence ID" value="OGF99411.1"/>
    <property type="molecule type" value="Genomic_DNA"/>
</dbReference>
<feature type="domain" description="Glutamyl/glutaminyl-tRNA synthetase class Ib anti-codon binding" evidence="12">
    <location>
        <begin position="342"/>
        <end position="443"/>
    </location>
</feature>
<dbReference type="GO" id="GO:0005829">
    <property type="term" value="C:cytosol"/>
    <property type="evidence" value="ECO:0007669"/>
    <property type="project" value="TreeGrafter"/>
</dbReference>
<evidence type="ECO:0000256" key="10">
    <source>
        <dbReference type="RuleBase" id="RU363037"/>
    </source>
</evidence>
<dbReference type="Gene3D" id="3.40.50.620">
    <property type="entry name" value="HUPs"/>
    <property type="match status" value="1"/>
</dbReference>
<evidence type="ECO:0000256" key="4">
    <source>
        <dbReference type="ARBA" id="ARBA00022741"/>
    </source>
</evidence>
<comment type="caution">
    <text evidence="9">Lacks conserved residue(s) required for the propagation of feature annotation.</text>
</comment>
<evidence type="ECO:0000313" key="15">
    <source>
        <dbReference type="Proteomes" id="UP000176992"/>
    </source>
</evidence>
<keyword evidence="4 9" id="KW-0547">Nucleotide-binding</keyword>
<comment type="subcellular location">
    <subcellularLocation>
        <location evidence="9">Cytoplasm</location>
    </subcellularLocation>
</comment>
<dbReference type="NCBIfam" id="TIGR00440">
    <property type="entry name" value="glnS"/>
    <property type="match status" value="1"/>
</dbReference>
<comment type="subunit">
    <text evidence="9">Monomer.</text>
</comment>
<feature type="binding site" evidence="9">
    <location>
        <position position="70"/>
    </location>
    <ligand>
        <name>L-glutamine</name>
        <dbReference type="ChEBI" id="CHEBI:58359"/>
    </ligand>
</feature>
<dbReference type="PROSITE" id="PS00178">
    <property type="entry name" value="AA_TRNA_LIGASE_I"/>
    <property type="match status" value="1"/>
</dbReference>
<feature type="domain" description="Glutamyl/glutaminyl-tRNA synthetase class Ib catalytic" evidence="11">
    <location>
        <begin position="30"/>
        <end position="339"/>
    </location>
</feature>
<dbReference type="GO" id="GO:0006425">
    <property type="term" value="P:glutaminyl-tRNA aminoacylation"/>
    <property type="evidence" value="ECO:0007669"/>
    <property type="project" value="UniProtKB-UniRule"/>
</dbReference>
<dbReference type="PANTHER" id="PTHR43097:SF5">
    <property type="entry name" value="GLUTAMATE--TRNA LIGASE"/>
    <property type="match status" value="1"/>
</dbReference>
<dbReference type="InterPro" id="IPR020056">
    <property type="entry name" value="Rbsml_bL25/Gln-tRNA_synth_N"/>
</dbReference>
<feature type="binding site" evidence="9">
    <location>
        <position position="234"/>
    </location>
    <ligand>
        <name>ATP</name>
        <dbReference type="ChEBI" id="CHEBI:30616"/>
    </ligand>
</feature>
<dbReference type="EC" id="6.1.1.18" evidence="9"/>